<dbReference type="Gene3D" id="3.40.50.1820">
    <property type="entry name" value="alpha/beta hydrolase"/>
    <property type="match status" value="2"/>
</dbReference>
<accession>A0A226F0F1</accession>
<dbReference type="AlphaFoldDB" id="A0A226F0F1"/>
<comment type="caution">
    <text evidence="2">The sequence shown here is derived from an EMBL/GenBank/DDBJ whole genome shotgun (WGS) entry which is preliminary data.</text>
</comment>
<dbReference type="SUPFAM" id="SSF53474">
    <property type="entry name" value="alpha/beta-Hydrolases"/>
    <property type="match status" value="1"/>
</dbReference>
<gene>
    <name evidence="2" type="ORF">Fcan01_01707</name>
</gene>
<keyword evidence="3" id="KW-1185">Reference proteome</keyword>
<dbReference type="InterPro" id="IPR029058">
    <property type="entry name" value="AB_hydrolase_fold"/>
</dbReference>
<keyword evidence="1" id="KW-0732">Signal</keyword>
<evidence type="ECO:0008006" key="4">
    <source>
        <dbReference type="Google" id="ProtNLM"/>
    </source>
</evidence>
<name>A0A226F0F1_FOLCA</name>
<dbReference type="Proteomes" id="UP000198287">
    <property type="component" value="Unassembled WGS sequence"/>
</dbReference>
<dbReference type="PANTHER" id="PTHR42972">
    <property type="entry name" value="TOL-PAL SYSTEM PROTEIN TOLB"/>
    <property type="match status" value="1"/>
</dbReference>
<dbReference type="PANTHER" id="PTHR42972:SF8">
    <property type="entry name" value="POLYHYDROXYBUTYRATE DEPOLYMERASE"/>
    <property type="match status" value="1"/>
</dbReference>
<dbReference type="EMBL" id="LNIX01000001">
    <property type="protein sequence ID" value="OXA62631.1"/>
    <property type="molecule type" value="Genomic_DNA"/>
</dbReference>
<feature type="chain" id="PRO_5012262817" description="Poly(3-hydroxyalkanoate) depolymerase C" evidence="1">
    <location>
        <begin position="19"/>
        <end position="337"/>
    </location>
</feature>
<feature type="signal peptide" evidence="1">
    <location>
        <begin position="1"/>
        <end position="18"/>
    </location>
</feature>
<dbReference type="OrthoDB" id="6020543at2759"/>
<proteinExistence type="predicted"/>
<sequence length="337" mass="36847">MWYPKIAPLLFIFAHVQGQQFPPLQSYNVDPTSITISGISSGGAFATQVHFSYSSQIIGAGIFEAAAYPCALVEEEFLNCLGTPYKTNISNLIRAAASLADQGLIDPLTNMNDSKVYVYHGMNDSVVPFLSSGNVVDMYKRLGAEVHAQLSINAGHGQPVDGNGFGGPCGEHNADYFYINECGYNAAYEMLNFFYGENLTRPEKGYQPDGLIVDFNQLEFSVYDPIVISMSPKGYLYVPKNCQNGTTKMCRFHIAFHGCNSNEFLGGYAAAYKTHYAEVAELNDIIILFPQSAITVINTAGCWDFAGLSGVPDYATKRGKQVSAVGRMMSRILGENR</sequence>
<evidence type="ECO:0000313" key="2">
    <source>
        <dbReference type="EMBL" id="OXA62631.1"/>
    </source>
</evidence>
<reference evidence="2 3" key="1">
    <citation type="submission" date="2015-12" db="EMBL/GenBank/DDBJ databases">
        <title>The genome of Folsomia candida.</title>
        <authorList>
            <person name="Faddeeva A."/>
            <person name="Derks M.F."/>
            <person name="Anvar Y."/>
            <person name="Smit S."/>
            <person name="Van Straalen N."/>
            <person name="Roelofs D."/>
        </authorList>
    </citation>
    <scope>NUCLEOTIDE SEQUENCE [LARGE SCALE GENOMIC DNA]</scope>
    <source>
        <strain evidence="2 3">VU population</strain>
        <tissue evidence="2">Whole body</tissue>
    </source>
</reference>
<evidence type="ECO:0000256" key="1">
    <source>
        <dbReference type="SAM" id="SignalP"/>
    </source>
</evidence>
<protein>
    <recommendedName>
        <fullName evidence="4">Poly(3-hydroxyalkanoate) depolymerase C</fullName>
    </recommendedName>
</protein>
<organism evidence="2 3">
    <name type="scientific">Folsomia candida</name>
    <name type="common">Springtail</name>
    <dbReference type="NCBI Taxonomy" id="158441"/>
    <lineage>
        <taxon>Eukaryota</taxon>
        <taxon>Metazoa</taxon>
        <taxon>Ecdysozoa</taxon>
        <taxon>Arthropoda</taxon>
        <taxon>Hexapoda</taxon>
        <taxon>Collembola</taxon>
        <taxon>Entomobryomorpha</taxon>
        <taxon>Isotomoidea</taxon>
        <taxon>Isotomidae</taxon>
        <taxon>Proisotominae</taxon>
        <taxon>Folsomia</taxon>
    </lineage>
</organism>
<evidence type="ECO:0000313" key="3">
    <source>
        <dbReference type="Proteomes" id="UP000198287"/>
    </source>
</evidence>